<organism evidence="1 2">
    <name type="scientific">Candidatus Promineifilum breve</name>
    <dbReference type="NCBI Taxonomy" id="1806508"/>
    <lineage>
        <taxon>Bacteria</taxon>
        <taxon>Bacillati</taxon>
        <taxon>Chloroflexota</taxon>
        <taxon>Ardenticatenia</taxon>
        <taxon>Candidatus Promineifilales</taxon>
        <taxon>Candidatus Promineifilaceae</taxon>
        <taxon>Candidatus Promineifilum</taxon>
    </lineage>
</organism>
<sequence>MLTSFSIKSLYALALAEGEGMGTAYEYYVKRMALGRFLNDRPRPQSILIAGLPEKYGVSLDFLLLATEVGAKATVIDNRPAALERLNGALQTLAGMPGAPSITPPVHQVLADLDSLGALDGRYDLVLSSEVLQRLSPAGRQSFVGRLSHSAAAVALFCPNADNEAHNSRSGLGGLTLGEIQALTTDDRPQTAAKLAGGSRPSSVVGRLSSSGFIDMPPFPPGITRSAEQREEATSGRFEALVMWGLGRYAHVERYLPGGVRRRQSHIVYAFIGG</sequence>
<evidence type="ECO:0000313" key="2">
    <source>
        <dbReference type="Proteomes" id="UP000215027"/>
    </source>
</evidence>
<gene>
    <name evidence="1" type="ORF">CFX0092_A0697</name>
</gene>
<evidence type="ECO:0008006" key="3">
    <source>
        <dbReference type="Google" id="ProtNLM"/>
    </source>
</evidence>
<dbReference type="AlphaFoldDB" id="A0A160T200"/>
<keyword evidence="2" id="KW-1185">Reference proteome</keyword>
<dbReference type="SUPFAM" id="SSF53335">
    <property type="entry name" value="S-adenosyl-L-methionine-dependent methyltransferases"/>
    <property type="match status" value="1"/>
</dbReference>
<name>A0A160T200_9CHLR</name>
<accession>A0A160T200</accession>
<protein>
    <recommendedName>
        <fullName evidence="3">Methyltransferase type 11 domain-containing protein</fullName>
    </recommendedName>
</protein>
<reference evidence="1" key="1">
    <citation type="submission" date="2016-01" db="EMBL/GenBank/DDBJ databases">
        <authorList>
            <person name="Mcilroy J.S."/>
            <person name="Karst M S."/>
            <person name="Albertsen M."/>
        </authorList>
    </citation>
    <scope>NUCLEOTIDE SEQUENCE</scope>
    <source>
        <strain evidence="1">Cfx-K</strain>
    </source>
</reference>
<dbReference type="EMBL" id="LN890655">
    <property type="protein sequence ID" value="CUS02575.2"/>
    <property type="molecule type" value="Genomic_DNA"/>
</dbReference>
<dbReference type="RefSeq" id="WP_095042174.1">
    <property type="nucleotide sequence ID" value="NZ_LN890655.1"/>
</dbReference>
<evidence type="ECO:0000313" key="1">
    <source>
        <dbReference type="EMBL" id="CUS02575.2"/>
    </source>
</evidence>
<dbReference type="KEGG" id="pbf:CFX0092_A0697"/>
<proteinExistence type="predicted"/>
<dbReference type="Gene3D" id="3.40.50.150">
    <property type="entry name" value="Vaccinia Virus protein VP39"/>
    <property type="match status" value="1"/>
</dbReference>
<dbReference type="Proteomes" id="UP000215027">
    <property type="component" value="Chromosome I"/>
</dbReference>
<dbReference type="InterPro" id="IPR029063">
    <property type="entry name" value="SAM-dependent_MTases_sf"/>
</dbReference>